<evidence type="ECO:0000313" key="2">
    <source>
        <dbReference type="Proteomes" id="UP000235778"/>
    </source>
</evidence>
<protein>
    <submittedName>
        <fullName evidence="1">Uncharacterized protein</fullName>
    </submittedName>
</protein>
<gene>
    <name evidence="1" type="ORF">BCV30_07755</name>
</gene>
<sequence length="167" mass="19032">MSVVLSIYEKLANKERVAGGKGKEFAKNMTKTDRNLFTDKVDNDMLTLNFWKKQIRNKKRHIHAVAPGIYCTSTTCGLRTLVNLIECVDCKNDYIVDAIFAEAKRKEAEIHMLYDIENNELTPQTASESYIKIQAAERIMNDLGIDYEPVVFPNEVRDLLIPFGVVS</sequence>
<dbReference type="AlphaFoldDB" id="A0A2N7BVP4"/>
<evidence type="ECO:0000313" key="1">
    <source>
        <dbReference type="EMBL" id="PME64585.1"/>
    </source>
</evidence>
<name>A0A2N7BVP4_9VIBR</name>
<accession>A0A2N7BVP4</accession>
<dbReference type="Proteomes" id="UP000235778">
    <property type="component" value="Unassembled WGS sequence"/>
</dbReference>
<comment type="caution">
    <text evidence="1">The sequence shown here is derived from an EMBL/GenBank/DDBJ whole genome shotgun (WGS) entry which is preliminary data.</text>
</comment>
<dbReference type="EMBL" id="MCSI01000117">
    <property type="protein sequence ID" value="PME64585.1"/>
    <property type="molecule type" value="Genomic_DNA"/>
</dbReference>
<reference evidence="2" key="1">
    <citation type="submission" date="2016-07" db="EMBL/GenBank/DDBJ databases">
        <title>Nontailed viruses are major unrecognized killers of bacteria in the ocean.</title>
        <authorList>
            <person name="Kauffman K."/>
            <person name="Hussain F."/>
            <person name="Yang J."/>
            <person name="Arevalo P."/>
            <person name="Brown J."/>
            <person name="Cutler M."/>
            <person name="Kelly L."/>
            <person name="Polz M.F."/>
        </authorList>
    </citation>
    <scope>NUCLEOTIDE SEQUENCE [LARGE SCALE GENOMIC DNA]</scope>
    <source>
        <strain evidence="2">10N.286.55.C1</strain>
    </source>
</reference>
<organism evidence="1 2">
    <name type="scientific">Vibrio lentus</name>
    <dbReference type="NCBI Taxonomy" id="136468"/>
    <lineage>
        <taxon>Bacteria</taxon>
        <taxon>Pseudomonadati</taxon>
        <taxon>Pseudomonadota</taxon>
        <taxon>Gammaproteobacteria</taxon>
        <taxon>Vibrionales</taxon>
        <taxon>Vibrionaceae</taxon>
        <taxon>Vibrio</taxon>
    </lineage>
</organism>
<proteinExistence type="predicted"/>